<evidence type="ECO:0000313" key="5">
    <source>
        <dbReference type="WBParaSite" id="PEQ_0000982401-mRNA-1"/>
    </source>
</evidence>
<evidence type="ECO:0000313" key="4">
    <source>
        <dbReference type="Proteomes" id="UP000887564"/>
    </source>
</evidence>
<name>A0A914RY73_PAREQ</name>
<dbReference type="Pfam" id="PF07679">
    <property type="entry name" value="I-set"/>
    <property type="match status" value="2"/>
</dbReference>
<keyword evidence="1" id="KW-0393">Immunoglobulin domain</keyword>
<dbReference type="InterPro" id="IPR003599">
    <property type="entry name" value="Ig_sub"/>
</dbReference>
<dbReference type="SUPFAM" id="SSF48726">
    <property type="entry name" value="Immunoglobulin"/>
    <property type="match status" value="3"/>
</dbReference>
<evidence type="ECO:0000256" key="1">
    <source>
        <dbReference type="ARBA" id="ARBA00023319"/>
    </source>
</evidence>
<dbReference type="SMART" id="SM00409">
    <property type="entry name" value="IG"/>
    <property type="match status" value="2"/>
</dbReference>
<reference evidence="5" key="1">
    <citation type="submission" date="2022-11" db="UniProtKB">
        <authorList>
            <consortium name="WormBaseParasite"/>
        </authorList>
    </citation>
    <scope>IDENTIFICATION</scope>
</reference>
<dbReference type="FunFam" id="2.60.40.10:FF:000107">
    <property type="entry name" value="Myosin, light chain kinase a"/>
    <property type="match status" value="1"/>
</dbReference>
<dbReference type="Gene3D" id="2.60.40.10">
    <property type="entry name" value="Immunoglobulins"/>
    <property type="match status" value="3"/>
</dbReference>
<feature type="domain" description="Immunoglobulin" evidence="3">
    <location>
        <begin position="16"/>
        <end position="163"/>
    </location>
</feature>
<dbReference type="InterPro" id="IPR036179">
    <property type="entry name" value="Ig-like_dom_sf"/>
</dbReference>
<organism evidence="4 5">
    <name type="scientific">Parascaris equorum</name>
    <name type="common">Equine roundworm</name>
    <dbReference type="NCBI Taxonomy" id="6256"/>
    <lineage>
        <taxon>Eukaryota</taxon>
        <taxon>Metazoa</taxon>
        <taxon>Ecdysozoa</taxon>
        <taxon>Nematoda</taxon>
        <taxon>Chromadorea</taxon>
        <taxon>Rhabditida</taxon>
        <taxon>Spirurina</taxon>
        <taxon>Ascaridomorpha</taxon>
        <taxon>Ascaridoidea</taxon>
        <taxon>Ascarididae</taxon>
        <taxon>Parascaris</taxon>
    </lineage>
</organism>
<keyword evidence="4" id="KW-1185">Reference proteome</keyword>
<dbReference type="Proteomes" id="UP000887564">
    <property type="component" value="Unplaced"/>
</dbReference>
<dbReference type="InterPro" id="IPR013783">
    <property type="entry name" value="Ig-like_fold"/>
</dbReference>
<protein>
    <submittedName>
        <fullName evidence="5">Immunoglobulin subtype domain-containing protein</fullName>
    </submittedName>
</protein>
<dbReference type="WBParaSite" id="PEQ_0000982401-mRNA-1">
    <property type="protein sequence ID" value="PEQ_0000982401-mRNA-1"/>
    <property type="gene ID" value="PEQ_0000982401"/>
</dbReference>
<proteinExistence type="predicted"/>
<dbReference type="AlphaFoldDB" id="A0A914RY73"/>
<sequence>LFSGPEEGPPRKKIKSPPVISPTGSSTSLYSGGSSSIDWTTTGTTLDMQGTRVTRTQYGFRTLQESSAKMCLKVTGYPLPDITWLVDVASPPPNNVEGWPEPELLWLVDEQPLRPSHDFRLEYDGQNAKLEIRDAQPEDTGVYTVRIKNEYGSAESNAKLVVQPDPDRNHVAPEFQATIEDVECDEGDTVRFKAVLTGDPNPEVNHCSRLISFFYSQYSLVTWLVNGIPLSESDKIKFISEDGICIVTIQDVSRHFDGVVTCQGVNRLGSQSCDGRLKEGHSFMLEAELNGFPDPAVMFSVNANAEKHDGEVVCTAINEHGQAESRARVVVEPVEEESRSAPTFTVKYGENAVFETSVRGNPKPEVIWFLNGQRLDKFMPGVTIETLNASDHRLTLDSTQYAGTVRIDADPKEKLTWILNGEELHESTIRKLIFSALLFSAPSKYATVLEMRRVSVDFEECNVDVEKS</sequence>
<dbReference type="InterPro" id="IPR013098">
    <property type="entry name" value="Ig_I-set"/>
</dbReference>
<feature type="compositionally biased region" description="Low complexity" evidence="2">
    <location>
        <begin position="21"/>
        <end position="43"/>
    </location>
</feature>
<evidence type="ECO:0000256" key="2">
    <source>
        <dbReference type="SAM" id="MobiDB-lite"/>
    </source>
</evidence>
<dbReference type="PANTHER" id="PTHR47633">
    <property type="entry name" value="IMMUNOGLOBULIN"/>
    <property type="match status" value="1"/>
</dbReference>
<feature type="domain" description="Immunoglobulin" evidence="3">
    <location>
        <begin position="179"/>
        <end position="288"/>
    </location>
</feature>
<accession>A0A914RY73</accession>
<feature type="region of interest" description="Disordered" evidence="2">
    <location>
        <begin position="1"/>
        <end position="43"/>
    </location>
</feature>
<evidence type="ECO:0000259" key="3">
    <source>
        <dbReference type="SMART" id="SM00409"/>
    </source>
</evidence>